<dbReference type="AlphaFoldDB" id="A0A7S1XEM6"/>
<evidence type="ECO:0000256" key="8">
    <source>
        <dbReference type="ARBA" id="ARBA00023136"/>
    </source>
</evidence>
<evidence type="ECO:0008006" key="12">
    <source>
        <dbReference type="Google" id="ProtNLM"/>
    </source>
</evidence>
<evidence type="ECO:0000256" key="3">
    <source>
        <dbReference type="ARBA" id="ARBA00022448"/>
    </source>
</evidence>
<dbReference type="Gene3D" id="1.20.5.110">
    <property type="match status" value="1"/>
</dbReference>
<evidence type="ECO:0000256" key="4">
    <source>
        <dbReference type="ARBA" id="ARBA00022692"/>
    </source>
</evidence>
<gene>
    <name evidence="11" type="ORF">CCAE0312_LOCUS4733</name>
</gene>
<evidence type="ECO:0000256" key="9">
    <source>
        <dbReference type="SAM" id="Coils"/>
    </source>
</evidence>
<keyword evidence="3" id="KW-0813">Transport</keyword>
<reference evidence="11" key="1">
    <citation type="submission" date="2021-01" db="EMBL/GenBank/DDBJ databases">
        <authorList>
            <person name="Corre E."/>
            <person name="Pelletier E."/>
            <person name="Niang G."/>
            <person name="Scheremetjew M."/>
            <person name="Finn R."/>
            <person name="Kale V."/>
            <person name="Holt S."/>
            <person name="Cochrane G."/>
            <person name="Meng A."/>
            <person name="Brown T."/>
            <person name="Cohen L."/>
        </authorList>
    </citation>
    <scope>NUCLEOTIDE SEQUENCE</scope>
    <source>
        <strain evidence="11">SAG 36.94</strain>
    </source>
</reference>
<evidence type="ECO:0000256" key="1">
    <source>
        <dbReference type="ARBA" id="ARBA00004211"/>
    </source>
</evidence>
<keyword evidence="6 10" id="KW-1133">Transmembrane helix</keyword>
<dbReference type="GO" id="GO:0005783">
    <property type="term" value="C:endoplasmic reticulum"/>
    <property type="evidence" value="ECO:0007669"/>
    <property type="project" value="TreeGrafter"/>
</dbReference>
<feature type="transmembrane region" description="Helical" evidence="10">
    <location>
        <begin position="299"/>
        <end position="320"/>
    </location>
</feature>
<protein>
    <recommendedName>
        <fullName evidence="12">t-SNARE coiled-coil homology domain-containing protein</fullName>
    </recommendedName>
</protein>
<comment type="similarity">
    <text evidence="2">Belongs to the syntaxin family.</text>
</comment>
<evidence type="ECO:0000256" key="7">
    <source>
        <dbReference type="ARBA" id="ARBA00023054"/>
    </source>
</evidence>
<keyword evidence="7 9" id="KW-0175">Coiled coil</keyword>
<dbReference type="GO" id="GO:0031201">
    <property type="term" value="C:SNARE complex"/>
    <property type="evidence" value="ECO:0007669"/>
    <property type="project" value="TreeGrafter"/>
</dbReference>
<keyword evidence="8 10" id="KW-0472">Membrane</keyword>
<dbReference type="GO" id="GO:0006890">
    <property type="term" value="P:retrograde vesicle-mediated transport, Golgi to endoplasmic reticulum"/>
    <property type="evidence" value="ECO:0007669"/>
    <property type="project" value="TreeGrafter"/>
</dbReference>
<evidence type="ECO:0000256" key="5">
    <source>
        <dbReference type="ARBA" id="ARBA00022927"/>
    </source>
</evidence>
<proteinExistence type="inferred from homology"/>
<comment type="subcellular location">
    <subcellularLocation>
        <location evidence="1">Membrane</location>
        <topology evidence="1">Single-pass type IV membrane protein</topology>
    </subcellularLocation>
</comment>
<keyword evidence="5" id="KW-0653">Protein transport</keyword>
<evidence type="ECO:0000256" key="2">
    <source>
        <dbReference type="ARBA" id="ARBA00009063"/>
    </source>
</evidence>
<dbReference type="EMBL" id="HBGH01008625">
    <property type="protein sequence ID" value="CAD9232650.1"/>
    <property type="molecule type" value="Transcribed_RNA"/>
</dbReference>
<accession>A0A7S1XEM6</accession>
<dbReference type="GO" id="GO:0015031">
    <property type="term" value="P:protein transport"/>
    <property type="evidence" value="ECO:0007669"/>
    <property type="project" value="UniProtKB-KW"/>
</dbReference>
<organism evidence="11">
    <name type="scientific">Compsopogon caeruleus</name>
    <dbReference type="NCBI Taxonomy" id="31354"/>
    <lineage>
        <taxon>Eukaryota</taxon>
        <taxon>Rhodophyta</taxon>
        <taxon>Compsopogonophyceae</taxon>
        <taxon>Compsopogonales</taxon>
        <taxon>Compsopogonaceae</taxon>
        <taxon>Compsopogon</taxon>
    </lineage>
</organism>
<name>A0A7S1XEM6_9RHOD</name>
<feature type="coiled-coil region" evidence="9">
    <location>
        <begin position="219"/>
        <end position="246"/>
    </location>
</feature>
<dbReference type="PANTHER" id="PTHR15959:SF0">
    <property type="entry name" value="SYNTAXIN-18"/>
    <property type="match status" value="1"/>
</dbReference>
<keyword evidence="4 10" id="KW-0812">Transmembrane</keyword>
<evidence type="ECO:0000313" key="11">
    <source>
        <dbReference type="EMBL" id="CAD9232650.1"/>
    </source>
</evidence>
<evidence type="ECO:0000256" key="6">
    <source>
        <dbReference type="ARBA" id="ARBA00022989"/>
    </source>
</evidence>
<dbReference type="PANTHER" id="PTHR15959">
    <property type="entry name" value="SYNTAXIN-18"/>
    <property type="match status" value="1"/>
</dbReference>
<sequence length="321" mass="36022">MVIDRTEELFRYLDGERSGTSERLSLRVGLRGGGSGKGGLEEGEGNEEIGLLRAAASIANSVDSVNQYVAKHRFRYTNFRQGVWVGGGHSTMMSDKERDQVDRFVGDSIRSLMEQLDQLKDASVVHGQRKSSVPGEKGIHQVFVTYMLGIVTVLSERLTKLSTEVEELRGARVRQSFLKKEEDQQRERSLEQLTISSIQRLKDEDPTSSAIADLPVVMQQALEQENEELTQQFSSTRSQVERAEQSVNEIAQLSQLFGIKVIEQAKEIQHLYDEAITTTFTVKRGNREVEQMAQKGNKAIHVIAIFLVVMALSLLFVDFVS</sequence>
<evidence type="ECO:0000256" key="10">
    <source>
        <dbReference type="SAM" id="Phobius"/>
    </source>
</evidence>